<dbReference type="Gene3D" id="3.40.50.300">
    <property type="entry name" value="P-loop containing nucleotide triphosphate hydrolases"/>
    <property type="match status" value="1"/>
</dbReference>
<dbReference type="InterPro" id="IPR011646">
    <property type="entry name" value="KAP_P-loop"/>
</dbReference>
<keyword evidence="3" id="KW-1185">Reference proteome</keyword>
<accession>A0ABW7DJX9</accession>
<comment type="caution">
    <text evidence="2">The sequence shown here is derived from an EMBL/GenBank/DDBJ whole genome shotgun (WGS) entry which is preliminary data.</text>
</comment>
<evidence type="ECO:0000313" key="3">
    <source>
        <dbReference type="Proteomes" id="UP001605989"/>
    </source>
</evidence>
<gene>
    <name evidence="2" type="ORF">ACGTZG_00600</name>
</gene>
<evidence type="ECO:0000313" key="2">
    <source>
        <dbReference type="EMBL" id="MFG6271685.1"/>
    </source>
</evidence>
<dbReference type="Proteomes" id="UP001605989">
    <property type="component" value="Unassembled WGS sequence"/>
</dbReference>
<protein>
    <submittedName>
        <fullName evidence="2">P-loop NTPase fold protein</fullName>
    </submittedName>
</protein>
<proteinExistence type="predicted"/>
<feature type="domain" description="KAP NTPase" evidence="1">
    <location>
        <begin position="32"/>
        <end position="277"/>
    </location>
</feature>
<dbReference type="Pfam" id="PF07693">
    <property type="entry name" value="KAP_NTPase"/>
    <property type="match status" value="1"/>
</dbReference>
<dbReference type="EMBL" id="JBIEKR010000001">
    <property type="protein sequence ID" value="MFG6271685.1"/>
    <property type="molecule type" value="Genomic_DNA"/>
</dbReference>
<name>A0ABW7DJX9_9FIRM</name>
<sequence>MRKLELLPTDDNIIATLNENILGRNTELGYFLELLNHVEDAYSIAIDGKWGSGKTFFVKQAKLALDACNDSISMDDEKRTSIKETLSNVTKVDDLQPQYPVYYDAWEHDNDIDPILSLIYSITEAYDYFDTLSIDSKKMLMDVGQKIIDRILPGSGAVLPALSELFKTSNILNEQKNKATLQEDIQTFLHSLIYENGNRLVVIIDELDRCRPDFAVKLLERIKHYFVDEKITFVFSINLEELSNTVRHFYGEAFNAGRYLGRFFDLIIKLNPANLDNYYKKFGLGDHYYYDYAIRTVISSFHFELRDIIRFISASQLLKDTINKIPNMMLLDMNQRDALTFCGFFVVPIMLGINVIQPELYGKFIRGEEAPLFVNVIKNMTQYDRVVDFLLGDKETFLRTETSKTFIDIEKRADSLYNALFSSENSDEIIIGKLIINQGVRDKLLEISSLLSNFSDFKK</sequence>
<organism evidence="2 3">
    <name type="scientific">Megasphaera hexanoica</name>
    <dbReference type="NCBI Taxonomy" id="1675036"/>
    <lineage>
        <taxon>Bacteria</taxon>
        <taxon>Bacillati</taxon>
        <taxon>Bacillota</taxon>
        <taxon>Negativicutes</taxon>
        <taxon>Veillonellales</taxon>
        <taxon>Veillonellaceae</taxon>
        <taxon>Megasphaera</taxon>
    </lineage>
</organism>
<reference evidence="2 3" key="1">
    <citation type="submission" date="2024-10" db="EMBL/GenBank/DDBJ databases">
        <authorList>
            <person name="Sang B.-I."/>
            <person name="Prabhaharan D."/>
        </authorList>
    </citation>
    <scope>NUCLEOTIDE SEQUENCE [LARGE SCALE GENOMIC DNA]</scope>
    <source>
        <strain evidence="2 3">MH</strain>
    </source>
</reference>
<dbReference type="RefSeq" id="WP_113855954.1">
    <property type="nucleotide sequence ID" value="NZ_CP011940.1"/>
</dbReference>
<dbReference type="InterPro" id="IPR027417">
    <property type="entry name" value="P-loop_NTPase"/>
</dbReference>
<dbReference type="SUPFAM" id="SSF52540">
    <property type="entry name" value="P-loop containing nucleoside triphosphate hydrolases"/>
    <property type="match status" value="1"/>
</dbReference>
<evidence type="ECO:0000259" key="1">
    <source>
        <dbReference type="Pfam" id="PF07693"/>
    </source>
</evidence>